<evidence type="ECO:0000256" key="5">
    <source>
        <dbReference type="ARBA" id="ARBA00022989"/>
    </source>
</evidence>
<dbReference type="AlphaFoldDB" id="A0A7W4YEJ6"/>
<dbReference type="PANTHER" id="PTHR43005">
    <property type="entry name" value="BLR7065 PROTEIN"/>
    <property type="match status" value="1"/>
</dbReference>
<evidence type="ECO:0000256" key="3">
    <source>
        <dbReference type="ARBA" id="ARBA00022475"/>
    </source>
</evidence>
<dbReference type="PROSITE" id="PS50928">
    <property type="entry name" value="ABC_TM1"/>
    <property type="match status" value="1"/>
</dbReference>
<sequence length="109" mass="11764">MNFANTEAAEVDGATGWQRFALITLPMIRRSISTNLMLTTLQTLSVFALIFVMTNGGPGTDSTTLPLLAYQEAFRFGQLGFGTAIATMLLLVGALFSVAYIRALKPEVD</sequence>
<dbReference type="InterPro" id="IPR035906">
    <property type="entry name" value="MetI-like_sf"/>
</dbReference>
<evidence type="ECO:0000313" key="10">
    <source>
        <dbReference type="Proteomes" id="UP000545286"/>
    </source>
</evidence>
<keyword evidence="2 7" id="KW-0813">Transport</keyword>
<keyword evidence="6 7" id="KW-0472">Membrane</keyword>
<dbReference type="Gene3D" id="1.10.3720.10">
    <property type="entry name" value="MetI-like"/>
    <property type="match status" value="1"/>
</dbReference>
<keyword evidence="4 7" id="KW-0812">Transmembrane</keyword>
<organism evidence="9 10">
    <name type="scientific">Pseudoclavibacter helvolus</name>
    <dbReference type="NCBI Taxonomy" id="255205"/>
    <lineage>
        <taxon>Bacteria</taxon>
        <taxon>Bacillati</taxon>
        <taxon>Actinomycetota</taxon>
        <taxon>Actinomycetes</taxon>
        <taxon>Micrococcales</taxon>
        <taxon>Microbacteriaceae</taxon>
        <taxon>Pseudoclavibacter</taxon>
    </lineage>
</organism>
<feature type="transmembrane region" description="Helical" evidence="7">
    <location>
        <begin position="76"/>
        <end position="101"/>
    </location>
</feature>
<comment type="similarity">
    <text evidence="7">Belongs to the binding-protein-dependent transport system permease family.</text>
</comment>
<dbReference type="CDD" id="cd06261">
    <property type="entry name" value="TM_PBP2"/>
    <property type="match status" value="1"/>
</dbReference>
<dbReference type="GO" id="GO:0005886">
    <property type="term" value="C:plasma membrane"/>
    <property type="evidence" value="ECO:0007669"/>
    <property type="project" value="UniProtKB-SubCell"/>
</dbReference>
<dbReference type="GO" id="GO:0055085">
    <property type="term" value="P:transmembrane transport"/>
    <property type="evidence" value="ECO:0007669"/>
    <property type="project" value="InterPro"/>
</dbReference>
<comment type="subcellular location">
    <subcellularLocation>
        <location evidence="1 7">Cell membrane</location>
        <topology evidence="1 7">Multi-pass membrane protein</topology>
    </subcellularLocation>
</comment>
<protein>
    <submittedName>
        <fullName evidence="9">ABC-type sugar transport system permease subunit</fullName>
    </submittedName>
</protein>
<feature type="domain" description="ABC transmembrane type-1" evidence="8">
    <location>
        <begin position="1"/>
        <end position="102"/>
    </location>
</feature>
<dbReference type="Pfam" id="PF00528">
    <property type="entry name" value="BPD_transp_1"/>
    <property type="match status" value="1"/>
</dbReference>
<keyword evidence="5 7" id="KW-1133">Transmembrane helix</keyword>
<feature type="transmembrane region" description="Helical" evidence="7">
    <location>
        <begin position="36"/>
        <end position="56"/>
    </location>
</feature>
<comment type="caution">
    <text evidence="9">The sequence shown here is derived from an EMBL/GenBank/DDBJ whole genome shotgun (WGS) entry which is preliminary data.</text>
</comment>
<keyword evidence="10" id="KW-1185">Reference proteome</keyword>
<evidence type="ECO:0000256" key="1">
    <source>
        <dbReference type="ARBA" id="ARBA00004651"/>
    </source>
</evidence>
<accession>A0A7W4YEJ6</accession>
<reference evidence="9 10" key="1">
    <citation type="submission" date="2020-08" db="EMBL/GenBank/DDBJ databases">
        <title>Sequencing the genomes of 1000 actinobacteria strains.</title>
        <authorList>
            <person name="Klenk H.-P."/>
        </authorList>
    </citation>
    <scope>NUCLEOTIDE SEQUENCE [LARGE SCALE GENOMIC DNA]</scope>
    <source>
        <strain evidence="9 10">DSM 20419</strain>
    </source>
</reference>
<evidence type="ECO:0000256" key="7">
    <source>
        <dbReference type="RuleBase" id="RU363032"/>
    </source>
</evidence>
<name>A0A7W4YEJ6_9MICO</name>
<evidence type="ECO:0000256" key="4">
    <source>
        <dbReference type="ARBA" id="ARBA00022692"/>
    </source>
</evidence>
<dbReference type="Proteomes" id="UP000545286">
    <property type="component" value="Unassembled WGS sequence"/>
</dbReference>
<dbReference type="InterPro" id="IPR000515">
    <property type="entry name" value="MetI-like"/>
</dbReference>
<evidence type="ECO:0000259" key="8">
    <source>
        <dbReference type="PROSITE" id="PS50928"/>
    </source>
</evidence>
<evidence type="ECO:0000256" key="2">
    <source>
        <dbReference type="ARBA" id="ARBA00022448"/>
    </source>
</evidence>
<evidence type="ECO:0000256" key="6">
    <source>
        <dbReference type="ARBA" id="ARBA00023136"/>
    </source>
</evidence>
<dbReference type="EMBL" id="JACHWJ010000002">
    <property type="protein sequence ID" value="MBB2957604.1"/>
    <property type="molecule type" value="Genomic_DNA"/>
</dbReference>
<evidence type="ECO:0000313" key="9">
    <source>
        <dbReference type="EMBL" id="MBB2957604.1"/>
    </source>
</evidence>
<dbReference type="SUPFAM" id="SSF161098">
    <property type="entry name" value="MetI-like"/>
    <property type="match status" value="1"/>
</dbReference>
<gene>
    <name evidence="9" type="ORF">FHX72_001741</name>
</gene>
<keyword evidence="9" id="KW-0762">Sugar transport</keyword>
<keyword evidence="3" id="KW-1003">Cell membrane</keyword>
<proteinExistence type="inferred from homology"/>
<dbReference type="PANTHER" id="PTHR43005:SF1">
    <property type="entry name" value="SPERMIDINE_PUTRESCINE TRANSPORT SYSTEM PERMEASE PROTEIN"/>
    <property type="match status" value="1"/>
</dbReference>